<keyword evidence="7" id="KW-0732">Signal</keyword>
<protein>
    <submittedName>
        <fullName evidence="9">Outer membrane protein OmpA</fullName>
    </submittedName>
</protein>
<evidence type="ECO:0000256" key="1">
    <source>
        <dbReference type="ARBA" id="ARBA00004442"/>
    </source>
</evidence>
<dbReference type="SUPFAM" id="SSF82171">
    <property type="entry name" value="DPP6 N-terminal domain-like"/>
    <property type="match status" value="1"/>
</dbReference>
<dbReference type="InterPro" id="IPR011042">
    <property type="entry name" value="6-blade_b-propeller_TolB-like"/>
</dbReference>
<dbReference type="InterPro" id="IPR019734">
    <property type="entry name" value="TPR_rpt"/>
</dbReference>
<reference evidence="10" key="1">
    <citation type="submission" date="2017-01" db="EMBL/GenBank/DDBJ databases">
        <authorList>
            <person name="Varghese N."/>
            <person name="Submissions S."/>
        </authorList>
    </citation>
    <scope>NUCLEOTIDE SEQUENCE [LARGE SCALE GENOMIC DNA]</scope>
    <source>
        <strain evidence="10">DSM 21054</strain>
    </source>
</reference>
<feature type="domain" description="OmpA-like" evidence="8">
    <location>
        <begin position="482"/>
        <end position="604"/>
    </location>
</feature>
<proteinExistence type="predicted"/>
<sequence length="604" mass="65152">MKWIAKLYIVCAIGATLASPGLYAQRSAGYLKAADKYFNRAEYASAATYYEKYLNAGKGVTAANSDPYAVMQAGVTGNVSSPGNQRLTAIYHLAESYRLLTDYTKAAPYYKEVLEADDKQFLLAQYQYAVVLRTQGEYAAAESVCSAFLKNYTTVDEWHAKATAELANLQFIQQQLANADTAKYVFHKPVDGKAGASYAPLWLNASTVLFTATWQEGNASHINRLYQATYSNGNFTDVVKTNLPVVAAHQGAAAVSEDGLTLYFTAWNVVNGEKHAAIYSSTHATVTDAVWSKPVLLSAAINATGSNTQQPHLMPGGKQLLYVSDKPGGQGGYDIWYATLDSKGQVIATANAGKVINTPGNEQAPYYHAPSGTLVFTTDGRTGMGGYDLFYSKGTPGYFAAPVNFGYPVNSVKDDMYFASSGKGEDILENVLFCSDRSATCCLELLALQVKPAPVAVKPEPVQQVTEQPVVTVTEPLVVIPRNPAQPMVLNHVYYTLNSAEIQPASFPALNQLADSLLANPHMVVEIGGHTDSTGSGALNQALSQSRADHVKAYLVSKGVNKNRISAKGYGSDKPLAPNTYPDGTDNPEGREKNRRTEITIIRK</sequence>
<dbReference type="InterPro" id="IPR011990">
    <property type="entry name" value="TPR-like_helical_dom_sf"/>
</dbReference>
<dbReference type="Proteomes" id="UP000186917">
    <property type="component" value="Unassembled WGS sequence"/>
</dbReference>
<dbReference type="PROSITE" id="PS50005">
    <property type="entry name" value="TPR"/>
    <property type="match status" value="1"/>
</dbReference>
<dbReference type="InterPro" id="IPR036737">
    <property type="entry name" value="OmpA-like_sf"/>
</dbReference>
<evidence type="ECO:0000256" key="7">
    <source>
        <dbReference type="SAM" id="SignalP"/>
    </source>
</evidence>
<feature type="signal peptide" evidence="7">
    <location>
        <begin position="1"/>
        <end position="24"/>
    </location>
</feature>
<feature type="compositionally biased region" description="Basic and acidic residues" evidence="6">
    <location>
        <begin position="588"/>
        <end position="598"/>
    </location>
</feature>
<dbReference type="EMBL" id="FTOR01000002">
    <property type="protein sequence ID" value="SIS94085.1"/>
    <property type="molecule type" value="Genomic_DNA"/>
</dbReference>
<keyword evidence="3" id="KW-0998">Cell outer membrane</keyword>
<dbReference type="RefSeq" id="WP_084206129.1">
    <property type="nucleotide sequence ID" value="NZ_AP017422.1"/>
</dbReference>
<dbReference type="GO" id="GO:0009279">
    <property type="term" value="C:cell outer membrane"/>
    <property type="evidence" value="ECO:0007669"/>
    <property type="project" value="UniProtKB-SubCell"/>
</dbReference>
<evidence type="ECO:0000256" key="2">
    <source>
        <dbReference type="ARBA" id="ARBA00023136"/>
    </source>
</evidence>
<evidence type="ECO:0000313" key="9">
    <source>
        <dbReference type="EMBL" id="SIS94085.1"/>
    </source>
</evidence>
<feature type="repeat" description="TPR" evidence="4">
    <location>
        <begin position="87"/>
        <end position="120"/>
    </location>
</feature>
<keyword evidence="2 5" id="KW-0472">Membrane</keyword>
<evidence type="ECO:0000256" key="5">
    <source>
        <dbReference type="PROSITE-ProRule" id="PRU00473"/>
    </source>
</evidence>
<dbReference type="Gene3D" id="2.120.10.30">
    <property type="entry name" value="TolB, C-terminal domain"/>
    <property type="match status" value="1"/>
</dbReference>
<dbReference type="KEGG" id="fln:FLA_3183"/>
<dbReference type="PANTHER" id="PTHR30329">
    <property type="entry name" value="STATOR ELEMENT OF FLAGELLAR MOTOR COMPLEX"/>
    <property type="match status" value="1"/>
</dbReference>
<gene>
    <name evidence="9" type="ORF">SAMN05421788_102214</name>
</gene>
<evidence type="ECO:0000256" key="6">
    <source>
        <dbReference type="SAM" id="MobiDB-lite"/>
    </source>
</evidence>
<evidence type="ECO:0000256" key="4">
    <source>
        <dbReference type="PROSITE-ProRule" id="PRU00339"/>
    </source>
</evidence>
<dbReference type="PROSITE" id="PS51123">
    <property type="entry name" value="OMPA_2"/>
    <property type="match status" value="1"/>
</dbReference>
<dbReference type="SUPFAM" id="SSF48452">
    <property type="entry name" value="TPR-like"/>
    <property type="match status" value="1"/>
</dbReference>
<feature type="region of interest" description="Disordered" evidence="6">
    <location>
        <begin position="566"/>
        <end position="604"/>
    </location>
</feature>
<organism evidence="9 10">
    <name type="scientific">Filimonas lacunae</name>
    <dbReference type="NCBI Taxonomy" id="477680"/>
    <lineage>
        <taxon>Bacteria</taxon>
        <taxon>Pseudomonadati</taxon>
        <taxon>Bacteroidota</taxon>
        <taxon>Chitinophagia</taxon>
        <taxon>Chitinophagales</taxon>
        <taxon>Chitinophagaceae</taxon>
        <taxon>Filimonas</taxon>
    </lineage>
</organism>
<feature type="chain" id="PRO_5030022995" evidence="7">
    <location>
        <begin position="25"/>
        <end position="604"/>
    </location>
</feature>
<keyword evidence="4" id="KW-0802">TPR repeat</keyword>
<evidence type="ECO:0000259" key="8">
    <source>
        <dbReference type="PROSITE" id="PS51123"/>
    </source>
</evidence>
<name>A0A173MI42_9BACT</name>
<dbReference type="InterPro" id="IPR006665">
    <property type="entry name" value="OmpA-like"/>
</dbReference>
<dbReference type="CDD" id="cd07185">
    <property type="entry name" value="OmpA_C-like"/>
    <property type="match status" value="1"/>
</dbReference>
<comment type="subcellular location">
    <subcellularLocation>
        <location evidence="1">Cell outer membrane</location>
    </subcellularLocation>
</comment>
<dbReference type="InterPro" id="IPR006664">
    <property type="entry name" value="OMP_bac"/>
</dbReference>
<evidence type="ECO:0000256" key="3">
    <source>
        <dbReference type="ARBA" id="ARBA00023237"/>
    </source>
</evidence>
<dbReference type="Gene3D" id="3.30.1330.60">
    <property type="entry name" value="OmpA-like domain"/>
    <property type="match status" value="1"/>
</dbReference>
<dbReference type="InterPro" id="IPR050330">
    <property type="entry name" value="Bact_OuterMem_StrucFunc"/>
</dbReference>
<dbReference type="Pfam" id="PF00691">
    <property type="entry name" value="OmpA"/>
    <property type="match status" value="1"/>
</dbReference>
<accession>A0A173MI42</accession>
<dbReference type="SUPFAM" id="SSF103088">
    <property type="entry name" value="OmpA-like"/>
    <property type="match status" value="1"/>
</dbReference>
<dbReference type="Gene3D" id="1.25.40.10">
    <property type="entry name" value="Tetratricopeptide repeat domain"/>
    <property type="match status" value="1"/>
</dbReference>
<dbReference type="PANTHER" id="PTHR30329:SF21">
    <property type="entry name" value="LIPOPROTEIN YIAD-RELATED"/>
    <property type="match status" value="1"/>
</dbReference>
<dbReference type="AlphaFoldDB" id="A0A173MI42"/>
<dbReference type="OrthoDB" id="1522982at2"/>
<evidence type="ECO:0000313" key="10">
    <source>
        <dbReference type="Proteomes" id="UP000186917"/>
    </source>
</evidence>
<dbReference type="PRINTS" id="PR01021">
    <property type="entry name" value="OMPADOMAIN"/>
</dbReference>
<dbReference type="STRING" id="477680.SAMN05421788_102214"/>
<keyword evidence="10" id="KW-1185">Reference proteome</keyword>